<dbReference type="AlphaFoldDB" id="A0A7C2URH6"/>
<keyword evidence="3" id="KW-0597">Phosphoprotein</keyword>
<evidence type="ECO:0000256" key="7">
    <source>
        <dbReference type="RuleBase" id="RU004326"/>
    </source>
</evidence>
<dbReference type="Pfam" id="PF00408">
    <property type="entry name" value="PGM_PMM_IV"/>
    <property type="match status" value="1"/>
</dbReference>
<comment type="similarity">
    <text evidence="2 7">Belongs to the phosphohexose mutase family.</text>
</comment>
<feature type="domain" description="Alpha-D-phosphohexomutase alpha/beta/alpha" evidence="10">
    <location>
        <begin position="166"/>
        <end position="263"/>
    </location>
</feature>
<gene>
    <name evidence="12" type="ORF">ENO36_02525</name>
</gene>
<dbReference type="PRINTS" id="PR00509">
    <property type="entry name" value="PGMPMM"/>
</dbReference>
<evidence type="ECO:0000256" key="4">
    <source>
        <dbReference type="ARBA" id="ARBA00022723"/>
    </source>
</evidence>
<dbReference type="Pfam" id="PF02879">
    <property type="entry name" value="PGM_PMM_II"/>
    <property type="match status" value="1"/>
</dbReference>
<dbReference type="Pfam" id="PF02880">
    <property type="entry name" value="PGM_PMM_III"/>
    <property type="match status" value="1"/>
</dbReference>
<feature type="domain" description="Alpha-D-phosphohexomutase C-terminal" evidence="8">
    <location>
        <begin position="417"/>
        <end position="457"/>
    </location>
</feature>
<dbReference type="GO" id="GO:0016868">
    <property type="term" value="F:intramolecular phosphotransferase activity"/>
    <property type="evidence" value="ECO:0007669"/>
    <property type="project" value="InterPro"/>
</dbReference>
<organism evidence="12">
    <name type="scientific">Fervidicoccus fontis</name>
    <dbReference type="NCBI Taxonomy" id="683846"/>
    <lineage>
        <taxon>Archaea</taxon>
        <taxon>Thermoproteota</taxon>
        <taxon>Thermoprotei</taxon>
        <taxon>Fervidicoccales</taxon>
        <taxon>Fervidicoccaceae</taxon>
        <taxon>Fervidicoccus</taxon>
    </lineage>
</organism>
<evidence type="ECO:0000256" key="6">
    <source>
        <dbReference type="ARBA" id="ARBA00023235"/>
    </source>
</evidence>
<dbReference type="Gene3D" id="3.30.310.50">
    <property type="entry name" value="Alpha-D-phosphohexomutase, C-terminal domain"/>
    <property type="match status" value="1"/>
</dbReference>
<dbReference type="GO" id="GO:0005975">
    <property type="term" value="P:carbohydrate metabolic process"/>
    <property type="evidence" value="ECO:0007669"/>
    <property type="project" value="InterPro"/>
</dbReference>
<dbReference type="PANTHER" id="PTHR43771:SF1">
    <property type="entry name" value="PHOSPHOMANNOMUTASE"/>
    <property type="match status" value="1"/>
</dbReference>
<dbReference type="Pfam" id="PF02878">
    <property type="entry name" value="PGM_PMM_I"/>
    <property type="match status" value="1"/>
</dbReference>
<dbReference type="PANTHER" id="PTHR43771">
    <property type="entry name" value="PHOSPHOMANNOMUTASE"/>
    <property type="match status" value="1"/>
</dbReference>
<dbReference type="Gene3D" id="3.40.120.10">
    <property type="entry name" value="Alpha-D-Glucose-1,6-Bisphosphate, subunit A, domain 3"/>
    <property type="match status" value="3"/>
</dbReference>
<evidence type="ECO:0000259" key="10">
    <source>
        <dbReference type="Pfam" id="PF02879"/>
    </source>
</evidence>
<feature type="domain" description="Alpha-D-phosphohexomutase alpha/beta/alpha" evidence="9">
    <location>
        <begin position="16"/>
        <end position="143"/>
    </location>
</feature>
<dbReference type="InterPro" id="IPR005846">
    <property type="entry name" value="A-D-PHexomutase_a/b/a-III"/>
</dbReference>
<evidence type="ECO:0000256" key="1">
    <source>
        <dbReference type="ARBA" id="ARBA00001946"/>
    </source>
</evidence>
<evidence type="ECO:0000256" key="5">
    <source>
        <dbReference type="ARBA" id="ARBA00022842"/>
    </source>
</evidence>
<dbReference type="InterPro" id="IPR016066">
    <property type="entry name" value="A-D-PHexomutase_CS"/>
</dbReference>
<evidence type="ECO:0000259" key="9">
    <source>
        <dbReference type="Pfam" id="PF02878"/>
    </source>
</evidence>
<dbReference type="InterPro" id="IPR036900">
    <property type="entry name" value="A-D-PHexomutase_C_sf"/>
</dbReference>
<dbReference type="InterPro" id="IPR005841">
    <property type="entry name" value="Alpha-D-phosphohexomutase_SF"/>
</dbReference>
<dbReference type="InterPro" id="IPR005845">
    <property type="entry name" value="A-D-PHexomutase_a/b/a-II"/>
</dbReference>
<proteinExistence type="inferred from homology"/>
<dbReference type="EMBL" id="DSFE01000054">
    <property type="protein sequence ID" value="HEU97716.1"/>
    <property type="molecule type" value="Genomic_DNA"/>
</dbReference>
<keyword evidence="4 7" id="KW-0479">Metal-binding</keyword>
<dbReference type="InterPro" id="IPR016055">
    <property type="entry name" value="A-D-PHexomutase_a/b/a-I/II/III"/>
</dbReference>
<comment type="caution">
    <text evidence="12">The sequence shown here is derived from an EMBL/GenBank/DDBJ whole genome shotgun (WGS) entry which is preliminary data.</text>
</comment>
<protein>
    <submittedName>
        <fullName evidence="12">Phosphoglucomutase</fullName>
    </submittedName>
</protein>
<evidence type="ECO:0000313" key="12">
    <source>
        <dbReference type="EMBL" id="HEU97716.1"/>
    </source>
</evidence>
<feature type="domain" description="Alpha-D-phosphohexomutase alpha/beta/alpha" evidence="11">
    <location>
        <begin position="272"/>
        <end position="374"/>
    </location>
</feature>
<evidence type="ECO:0000259" key="11">
    <source>
        <dbReference type="Pfam" id="PF02880"/>
    </source>
</evidence>
<name>A0A7C2URH6_9CREN</name>
<keyword evidence="6" id="KW-0413">Isomerase</keyword>
<dbReference type="SUPFAM" id="SSF53738">
    <property type="entry name" value="Phosphoglucomutase, first 3 domains"/>
    <property type="match status" value="3"/>
</dbReference>
<reference evidence="12" key="1">
    <citation type="journal article" date="2020" name="mSystems">
        <title>Genome- and Community-Level Interaction Insights into Carbon Utilization and Element Cycling Functions of Hydrothermarchaeota in Hydrothermal Sediment.</title>
        <authorList>
            <person name="Zhou Z."/>
            <person name="Liu Y."/>
            <person name="Xu W."/>
            <person name="Pan J."/>
            <person name="Luo Z.H."/>
            <person name="Li M."/>
        </authorList>
    </citation>
    <scope>NUCLEOTIDE SEQUENCE [LARGE SCALE GENOMIC DNA]</scope>
    <source>
        <strain evidence="12">SpSt-1259</strain>
    </source>
</reference>
<dbReference type="Proteomes" id="UP000885664">
    <property type="component" value="Unassembled WGS sequence"/>
</dbReference>
<evidence type="ECO:0000256" key="2">
    <source>
        <dbReference type="ARBA" id="ARBA00010231"/>
    </source>
</evidence>
<dbReference type="GO" id="GO:0000287">
    <property type="term" value="F:magnesium ion binding"/>
    <property type="evidence" value="ECO:0007669"/>
    <property type="project" value="InterPro"/>
</dbReference>
<evidence type="ECO:0000259" key="8">
    <source>
        <dbReference type="Pfam" id="PF00408"/>
    </source>
</evidence>
<dbReference type="InterPro" id="IPR005843">
    <property type="entry name" value="A-D-PHexomutase_C"/>
</dbReference>
<accession>A0A7C2URH6</accession>
<comment type="cofactor">
    <cofactor evidence="1">
        <name>Mg(2+)</name>
        <dbReference type="ChEBI" id="CHEBI:18420"/>
    </cofactor>
</comment>
<dbReference type="SUPFAM" id="SSF55957">
    <property type="entry name" value="Phosphoglucomutase, C-terminal domain"/>
    <property type="match status" value="1"/>
</dbReference>
<sequence>MLLERRGERKLRKNSRLFGTAGIRGRYLDKVKPGLAYDIGVSVAAHVGGRGTITVGHDVRTTSPLLALSAGSGVMSGGVDAIFLGLVPTPVLAYSVPHTKSKAGIMITASHNPPPDNGIKVFQYSGMEYTEKMEEELEQIMQVKSKFHATWDQVGRLIDAKEIGEDYVEEISSVLRPRSIKYVPKIYIDCSNGAASNYTPRILRKMGAKVFSANCHPDGYFPGHEPEPRQDVLEPFLPVAASLGPDVIMAHDGDADRLAVLTTRRGFVKQDVIIALYSKYKLLEGRGTIIVSIDVGNSVFDVVEKYGGRIVRSKLGKIHEKLLEHPGALLAAEPWKLIDPKWGLWVDGIYQATLLAKMMMEEGATMDDLLSDIPTYPWARLSIPIAEMLENQEEFYEKLKERFMSTMGEYESMSTLDGIRLDFADKSWVLVRMSGTEPKVRIYIEGNDNNRVDELIEKSLALTKSVSEEMGLKLEAPTINRG</sequence>
<evidence type="ECO:0000256" key="3">
    <source>
        <dbReference type="ARBA" id="ARBA00022553"/>
    </source>
</evidence>
<dbReference type="PROSITE" id="PS00710">
    <property type="entry name" value="PGM_PMM"/>
    <property type="match status" value="1"/>
</dbReference>
<keyword evidence="5 7" id="KW-0460">Magnesium</keyword>
<dbReference type="InterPro" id="IPR005844">
    <property type="entry name" value="A-D-PHexomutase_a/b/a-I"/>
</dbReference>